<dbReference type="Pfam" id="PF20684">
    <property type="entry name" value="Fung_rhodopsin"/>
    <property type="match status" value="1"/>
</dbReference>
<evidence type="ECO:0000256" key="3">
    <source>
        <dbReference type="ARBA" id="ARBA00022989"/>
    </source>
</evidence>
<dbReference type="AlphaFoldDB" id="M2LJ69"/>
<dbReference type="GO" id="GO:0016020">
    <property type="term" value="C:membrane"/>
    <property type="evidence" value="ECO:0007669"/>
    <property type="project" value="UniProtKB-SubCell"/>
</dbReference>
<sequence length="261" mass="28249">GWQALGPAIAFTVVSTCVVALRWFTRCGLLRCVGLDDMVILLSMVLSWGMCIVIGIAVHEGVGRLSESEAQLITIAKLVVADNNLWALTVNTTKASILMQYLRIFSGRVTRALCLLLLFCLLPAVLWAVLGGTLLCSPTARLWNPSISGHCMSAERYWLSVAGTDISLDFLVLLLPLPAIVSLHLPRKQRMSLVLVFMLGFFVCGVSIARLATVITTSAEGKFVQSGVWAIIWSVVEANVGIICACLLALRPLVAHLFPSL</sequence>
<dbReference type="GeneID" id="19115337"/>
<feature type="domain" description="Rhodopsin" evidence="7">
    <location>
        <begin position="21"/>
        <end position="255"/>
    </location>
</feature>
<feature type="transmembrane region" description="Helical" evidence="6">
    <location>
        <begin position="37"/>
        <end position="58"/>
    </location>
</feature>
<protein>
    <recommendedName>
        <fullName evidence="7">Rhodopsin domain-containing protein</fullName>
    </recommendedName>
</protein>
<dbReference type="KEGG" id="bcom:BAUCODRAFT_54373"/>
<feature type="transmembrane region" description="Helical" evidence="6">
    <location>
        <begin position="157"/>
        <end position="181"/>
    </location>
</feature>
<keyword evidence="4 6" id="KW-0472">Membrane</keyword>
<keyword evidence="3 6" id="KW-1133">Transmembrane helix</keyword>
<evidence type="ECO:0000256" key="4">
    <source>
        <dbReference type="ARBA" id="ARBA00023136"/>
    </source>
</evidence>
<feature type="non-terminal residue" evidence="8">
    <location>
        <position position="1"/>
    </location>
</feature>
<dbReference type="EMBL" id="KB445559">
    <property type="protein sequence ID" value="EMC94277.1"/>
    <property type="molecule type" value="Genomic_DNA"/>
</dbReference>
<dbReference type="HOGENOM" id="CLU_028200_0_2_1"/>
<feature type="non-terminal residue" evidence="8">
    <location>
        <position position="261"/>
    </location>
</feature>
<evidence type="ECO:0000313" key="8">
    <source>
        <dbReference type="EMBL" id="EMC94277.1"/>
    </source>
</evidence>
<evidence type="ECO:0000256" key="1">
    <source>
        <dbReference type="ARBA" id="ARBA00004141"/>
    </source>
</evidence>
<feature type="transmembrane region" description="Helical" evidence="6">
    <location>
        <begin position="227"/>
        <end position="250"/>
    </location>
</feature>
<feature type="transmembrane region" description="Helical" evidence="6">
    <location>
        <begin position="6"/>
        <end position="25"/>
    </location>
</feature>
<feature type="transmembrane region" description="Helical" evidence="6">
    <location>
        <begin position="112"/>
        <end position="137"/>
    </location>
</feature>
<dbReference type="InterPro" id="IPR052337">
    <property type="entry name" value="SAT4-like"/>
</dbReference>
<comment type="subcellular location">
    <subcellularLocation>
        <location evidence="1">Membrane</location>
        <topology evidence="1">Multi-pass membrane protein</topology>
    </subcellularLocation>
</comment>
<evidence type="ECO:0000256" key="2">
    <source>
        <dbReference type="ARBA" id="ARBA00022692"/>
    </source>
</evidence>
<proteinExistence type="inferred from homology"/>
<reference evidence="8 9" key="1">
    <citation type="journal article" date="2012" name="PLoS Pathog.">
        <title>Diverse lifestyles and strategies of plant pathogenesis encoded in the genomes of eighteen Dothideomycetes fungi.</title>
        <authorList>
            <person name="Ohm R.A."/>
            <person name="Feau N."/>
            <person name="Henrissat B."/>
            <person name="Schoch C.L."/>
            <person name="Horwitz B.A."/>
            <person name="Barry K.W."/>
            <person name="Condon B.J."/>
            <person name="Copeland A.C."/>
            <person name="Dhillon B."/>
            <person name="Glaser F."/>
            <person name="Hesse C.N."/>
            <person name="Kosti I."/>
            <person name="LaButti K."/>
            <person name="Lindquist E.A."/>
            <person name="Lucas S."/>
            <person name="Salamov A.A."/>
            <person name="Bradshaw R.E."/>
            <person name="Ciuffetti L."/>
            <person name="Hamelin R.C."/>
            <person name="Kema G.H.J."/>
            <person name="Lawrence C."/>
            <person name="Scott J.A."/>
            <person name="Spatafora J.W."/>
            <person name="Turgeon B.G."/>
            <person name="de Wit P.J.G.M."/>
            <person name="Zhong S."/>
            <person name="Goodwin S.B."/>
            <person name="Grigoriev I.V."/>
        </authorList>
    </citation>
    <scope>NUCLEOTIDE SEQUENCE [LARGE SCALE GENOMIC DNA]</scope>
    <source>
        <strain evidence="8 9">UAMH 10762</strain>
    </source>
</reference>
<organism evidence="8 9">
    <name type="scientific">Baudoinia panamericana (strain UAMH 10762)</name>
    <name type="common">Angels' share fungus</name>
    <name type="synonym">Baudoinia compniacensis (strain UAMH 10762)</name>
    <dbReference type="NCBI Taxonomy" id="717646"/>
    <lineage>
        <taxon>Eukaryota</taxon>
        <taxon>Fungi</taxon>
        <taxon>Dikarya</taxon>
        <taxon>Ascomycota</taxon>
        <taxon>Pezizomycotina</taxon>
        <taxon>Dothideomycetes</taxon>
        <taxon>Dothideomycetidae</taxon>
        <taxon>Mycosphaerellales</taxon>
        <taxon>Teratosphaeriaceae</taxon>
        <taxon>Baudoinia</taxon>
    </lineage>
</organism>
<dbReference type="InterPro" id="IPR049326">
    <property type="entry name" value="Rhodopsin_dom_fungi"/>
</dbReference>
<feature type="transmembrane region" description="Helical" evidence="6">
    <location>
        <begin position="193"/>
        <end position="215"/>
    </location>
</feature>
<dbReference type="RefSeq" id="XP_007678735.1">
    <property type="nucleotide sequence ID" value="XM_007680545.1"/>
</dbReference>
<dbReference type="PANTHER" id="PTHR33048:SF47">
    <property type="entry name" value="INTEGRAL MEMBRANE PROTEIN-RELATED"/>
    <property type="match status" value="1"/>
</dbReference>
<dbReference type="PANTHER" id="PTHR33048">
    <property type="entry name" value="PTH11-LIKE INTEGRAL MEMBRANE PROTEIN (AFU_ORTHOLOGUE AFUA_5G11245)"/>
    <property type="match status" value="1"/>
</dbReference>
<evidence type="ECO:0000259" key="7">
    <source>
        <dbReference type="Pfam" id="PF20684"/>
    </source>
</evidence>
<dbReference type="Proteomes" id="UP000011761">
    <property type="component" value="Unassembled WGS sequence"/>
</dbReference>
<dbReference type="eggNOG" id="ENOG502S025">
    <property type="taxonomic scope" value="Eukaryota"/>
</dbReference>
<keyword evidence="9" id="KW-1185">Reference proteome</keyword>
<name>M2LJ69_BAUPA</name>
<evidence type="ECO:0000313" key="9">
    <source>
        <dbReference type="Proteomes" id="UP000011761"/>
    </source>
</evidence>
<keyword evidence="2 6" id="KW-0812">Transmembrane</keyword>
<gene>
    <name evidence="8" type="ORF">BAUCODRAFT_54373</name>
</gene>
<dbReference type="OMA" id="DWAIWIL"/>
<dbReference type="OrthoDB" id="444631at2759"/>
<accession>M2LJ69</accession>
<evidence type="ECO:0000256" key="6">
    <source>
        <dbReference type="SAM" id="Phobius"/>
    </source>
</evidence>
<evidence type="ECO:0000256" key="5">
    <source>
        <dbReference type="ARBA" id="ARBA00038359"/>
    </source>
</evidence>
<comment type="similarity">
    <text evidence="5">Belongs to the SAT4 family.</text>
</comment>